<name>A0A5C0VJQ0_9SPHI</name>
<dbReference type="InterPro" id="IPR001179">
    <property type="entry name" value="PPIase_FKBP_dom"/>
</dbReference>
<dbReference type="PROSITE" id="PS51257">
    <property type="entry name" value="PROKAR_LIPOPROTEIN"/>
    <property type="match status" value="1"/>
</dbReference>
<evidence type="ECO:0000256" key="4">
    <source>
        <dbReference type="ARBA" id="ARBA00023235"/>
    </source>
</evidence>
<keyword evidence="4 5" id="KW-0413">Isomerase</keyword>
<evidence type="ECO:0000256" key="6">
    <source>
        <dbReference type="RuleBase" id="RU003915"/>
    </source>
</evidence>
<gene>
    <name evidence="9" type="ORF">FYC62_15720</name>
</gene>
<evidence type="ECO:0000256" key="5">
    <source>
        <dbReference type="PROSITE-ProRule" id="PRU00277"/>
    </source>
</evidence>
<comment type="similarity">
    <text evidence="2 6">Belongs to the FKBP-type PPIase family.</text>
</comment>
<dbReference type="KEGG" id="pej:FYC62_15720"/>
<dbReference type="PANTHER" id="PTHR43811">
    <property type="entry name" value="FKBP-TYPE PEPTIDYL-PROLYL CIS-TRANS ISOMERASE FKPA"/>
    <property type="match status" value="1"/>
</dbReference>
<dbReference type="SUPFAM" id="SSF54534">
    <property type="entry name" value="FKBP-like"/>
    <property type="match status" value="2"/>
</dbReference>
<dbReference type="Pfam" id="PF00254">
    <property type="entry name" value="FKBP_C"/>
    <property type="match status" value="2"/>
</dbReference>
<keyword evidence="7" id="KW-0732">Signal</keyword>
<keyword evidence="3 5" id="KW-0697">Rotamase</keyword>
<accession>A0A5C0VJQ0</accession>
<dbReference type="InterPro" id="IPR046357">
    <property type="entry name" value="PPIase_dom_sf"/>
</dbReference>
<evidence type="ECO:0000259" key="8">
    <source>
        <dbReference type="PROSITE" id="PS50059"/>
    </source>
</evidence>
<evidence type="ECO:0000256" key="7">
    <source>
        <dbReference type="SAM" id="SignalP"/>
    </source>
</evidence>
<keyword evidence="10" id="KW-1185">Reference proteome</keyword>
<comment type="catalytic activity">
    <reaction evidence="1 5 6">
        <text>[protein]-peptidylproline (omega=180) = [protein]-peptidylproline (omega=0)</text>
        <dbReference type="Rhea" id="RHEA:16237"/>
        <dbReference type="Rhea" id="RHEA-COMP:10747"/>
        <dbReference type="Rhea" id="RHEA-COMP:10748"/>
        <dbReference type="ChEBI" id="CHEBI:83833"/>
        <dbReference type="ChEBI" id="CHEBI:83834"/>
        <dbReference type="EC" id="5.2.1.8"/>
    </reaction>
</comment>
<evidence type="ECO:0000313" key="10">
    <source>
        <dbReference type="Proteomes" id="UP000323653"/>
    </source>
</evidence>
<dbReference type="PROSITE" id="PS50059">
    <property type="entry name" value="FKBP_PPIASE"/>
    <property type="match status" value="2"/>
</dbReference>
<dbReference type="AlphaFoldDB" id="A0A5C0VJQ0"/>
<dbReference type="EC" id="5.2.1.8" evidence="6"/>
<evidence type="ECO:0000256" key="3">
    <source>
        <dbReference type="ARBA" id="ARBA00023110"/>
    </source>
</evidence>
<feature type="domain" description="PPIase FKBP-type" evidence="8">
    <location>
        <begin position="110"/>
        <end position="158"/>
    </location>
</feature>
<dbReference type="EMBL" id="CP043329">
    <property type="protein sequence ID" value="QEK52958.1"/>
    <property type="molecule type" value="Genomic_DNA"/>
</dbReference>
<sequence>MIKKLFGFLLVAMSMLAISCEKETRSLKEIEDQLIQEYIRSNNLSFEKDSTGFYYQVIDEGNTNLPILKYSDRVRIGQKTTSINKTVNSETSIYNPTQPDFIGYIRPIPWREGIRKLRKGGVVRLLIPSYLAYGKEGQGTNVPGNAILDTRIEVADDTNLELYEDRLINRYLTEKNITAIKDVSGVYYQISAAGDSNFPTVDSEITIAYTGRLLTGTVFDSRTAANPLNSKLSELIEGWKIALPKIGVGGKIKIIVPSRLAYGERGAGQGSLIGPNTMLEFDIELIAKK</sequence>
<dbReference type="RefSeq" id="WP_149075628.1">
    <property type="nucleotide sequence ID" value="NZ_CP043329.1"/>
</dbReference>
<proteinExistence type="inferred from homology"/>
<feature type="signal peptide" evidence="7">
    <location>
        <begin position="1"/>
        <end position="19"/>
    </location>
</feature>
<feature type="domain" description="PPIase FKBP-type" evidence="8">
    <location>
        <begin position="202"/>
        <end position="289"/>
    </location>
</feature>
<evidence type="ECO:0000313" key="9">
    <source>
        <dbReference type="EMBL" id="QEK52958.1"/>
    </source>
</evidence>
<dbReference type="Gene3D" id="3.10.50.40">
    <property type="match status" value="2"/>
</dbReference>
<protein>
    <recommendedName>
        <fullName evidence="6">Peptidyl-prolyl cis-trans isomerase</fullName>
        <ecNumber evidence="6">5.2.1.8</ecNumber>
    </recommendedName>
</protein>
<dbReference type="Proteomes" id="UP000323653">
    <property type="component" value="Chromosome"/>
</dbReference>
<evidence type="ECO:0000256" key="1">
    <source>
        <dbReference type="ARBA" id="ARBA00000971"/>
    </source>
</evidence>
<feature type="chain" id="PRO_5022892584" description="Peptidyl-prolyl cis-trans isomerase" evidence="7">
    <location>
        <begin position="20"/>
        <end position="289"/>
    </location>
</feature>
<reference evidence="9 10" key="1">
    <citation type="submission" date="2019-08" db="EMBL/GenBank/DDBJ databases">
        <title>Pedobacter sp. nov., isolated from Han river, South Korea.</title>
        <authorList>
            <person name="Lee D.-H."/>
            <person name="Kim Y.-S."/>
            <person name="Hwang E.-M."/>
            <person name="Le Tran T.C."/>
            <person name="Cha C.-J."/>
        </authorList>
    </citation>
    <scope>NUCLEOTIDE SEQUENCE [LARGE SCALE GENOMIC DNA]</scope>
    <source>
        <strain evidence="9 10">CJ43</strain>
    </source>
</reference>
<dbReference type="PANTHER" id="PTHR43811:SF57">
    <property type="entry name" value="FKBP-TYPE PEPTIDYL-PROLYL CIS-TRANS ISOMERASE FKPA-RELATED"/>
    <property type="match status" value="1"/>
</dbReference>
<dbReference type="GO" id="GO:0003755">
    <property type="term" value="F:peptidyl-prolyl cis-trans isomerase activity"/>
    <property type="evidence" value="ECO:0007669"/>
    <property type="project" value="UniProtKB-UniRule"/>
</dbReference>
<organism evidence="9 10">
    <name type="scientific">Pedobacter aquae</name>
    <dbReference type="NCBI Taxonomy" id="2605747"/>
    <lineage>
        <taxon>Bacteria</taxon>
        <taxon>Pseudomonadati</taxon>
        <taxon>Bacteroidota</taxon>
        <taxon>Sphingobacteriia</taxon>
        <taxon>Sphingobacteriales</taxon>
        <taxon>Sphingobacteriaceae</taxon>
        <taxon>Pedobacter</taxon>
    </lineage>
</organism>
<evidence type="ECO:0000256" key="2">
    <source>
        <dbReference type="ARBA" id="ARBA00006577"/>
    </source>
</evidence>